<dbReference type="EMBL" id="JAINUG010000038">
    <property type="protein sequence ID" value="KAJ8407694.1"/>
    <property type="molecule type" value="Genomic_DNA"/>
</dbReference>
<keyword evidence="4" id="KW-1185">Reference proteome</keyword>
<proteinExistence type="predicted"/>
<gene>
    <name evidence="3" type="ORF">AAFF_G00275510</name>
</gene>
<feature type="transmembrane region" description="Helical" evidence="2">
    <location>
        <begin position="135"/>
        <end position="157"/>
    </location>
</feature>
<evidence type="ECO:0000256" key="2">
    <source>
        <dbReference type="SAM" id="Phobius"/>
    </source>
</evidence>
<feature type="transmembrane region" description="Helical" evidence="2">
    <location>
        <begin position="169"/>
        <end position="190"/>
    </location>
</feature>
<reference evidence="3" key="1">
    <citation type="journal article" date="2023" name="Science">
        <title>Genome structures resolve the early diversification of teleost fishes.</title>
        <authorList>
            <person name="Parey E."/>
            <person name="Louis A."/>
            <person name="Montfort J."/>
            <person name="Bouchez O."/>
            <person name="Roques C."/>
            <person name="Iampietro C."/>
            <person name="Lluch J."/>
            <person name="Castinel A."/>
            <person name="Donnadieu C."/>
            <person name="Desvignes T."/>
            <person name="Floi Bucao C."/>
            <person name="Jouanno E."/>
            <person name="Wen M."/>
            <person name="Mejri S."/>
            <person name="Dirks R."/>
            <person name="Jansen H."/>
            <person name="Henkel C."/>
            <person name="Chen W.J."/>
            <person name="Zahm M."/>
            <person name="Cabau C."/>
            <person name="Klopp C."/>
            <person name="Thompson A.W."/>
            <person name="Robinson-Rechavi M."/>
            <person name="Braasch I."/>
            <person name="Lecointre G."/>
            <person name="Bobe J."/>
            <person name="Postlethwait J.H."/>
            <person name="Berthelot C."/>
            <person name="Roest Crollius H."/>
            <person name="Guiguen Y."/>
        </authorList>
    </citation>
    <scope>NUCLEOTIDE SEQUENCE</scope>
    <source>
        <strain evidence="3">NC1722</strain>
    </source>
</reference>
<accession>A0AAD7SRX1</accession>
<keyword evidence="1" id="KW-0175">Coiled coil</keyword>
<dbReference type="Proteomes" id="UP001221898">
    <property type="component" value="Unassembled WGS sequence"/>
</dbReference>
<keyword evidence="2" id="KW-0472">Membrane</keyword>
<keyword evidence="2" id="KW-1133">Transmembrane helix</keyword>
<protein>
    <submittedName>
        <fullName evidence="3">Uncharacterized protein</fullName>
    </submittedName>
</protein>
<comment type="caution">
    <text evidence="3">The sequence shown here is derived from an EMBL/GenBank/DDBJ whole genome shotgun (WGS) entry which is preliminary data.</text>
</comment>
<evidence type="ECO:0000256" key="1">
    <source>
        <dbReference type="SAM" id="Coils"/>
    </source>
</evidence>
<sequence length="447" mass="52240">MLLAPPRPEDLGDQLIIPVIKEMRWVPVCGVYSPETASNCPFFTLDISSGSWNASWAKHDSERPGKMCSSEQLDTFFKTFTILETPMKQLGVNTTKHGDYMVTTEVLHLLKHYCHYCANWVITFIPEEWRPSPHVLFWFAAIAFFIRIGLDFLVYLATTWTMILSVRQMLCAITSIFYWAQGAVIAHFWWVRGKAGQNRERLEAEHIQIQELEEKNRILEREKVCLELGKESLERKLEAQLTLQQTLESMSKAKDMVRSQRPKIQELEQELKKNESTVKTEMICHRQQMEETLMHASITEQNLEIERKESAFLRQKLTEVSTQLEETKRLVFVTPVKEGNVKAPLERQRVQKRGRNSWEVGSKSALERLQDMRALCQRKDQALQQKTAQVESERWNQELKMKALLRAHKREVQEITERHLRAELCHKAEIESLKKKLQENLAKAYTS</sequence>
<keyword evidence="2" id="KW-0812">Transmembrane</keyword>
<feature type="coiled-coil region" evidence="1">
    <location>
        <begin position="195"/>
        <end position="236"/>
    </location>
</feature>
<evidence type="ECO:0000313" key="3">
    <source>
        <dbReference type="EMBL" id="KAJ8407694.1"/>
    </source>
</evidence>
<evidence type="ECO:0000313" key="4">
    <source>
        <dbReference type="Proteomes" id="UP001221898"/>
    </source>
</evidence>
<name>A0AAD7SRX1_9TELE</name>
<organism evidence="3 4">
    <name type="scientific">Aldrovandia affinis</name>
    <dbReference type="NCBI Taxonomy" id="143900"/>
    <lineage>
        <taxon>Eukaryota</taxon>
        <taxon>Metazoa</taxon>
        <taxon>Chordata</taxon>
        <taxon>Craniata</taxon>
        <taxon>Vertebrata</taxon>
        <taxon>Euteleostomi</taxon>
        <taxon>Actinopterygii</taxon>
        <taxon>Neopterygii</taxon>
        <taxon>Teleostei</taxon>
        <taxon>Notacanthiformes</taxon>
        <taxon>Halosauridae</taxon>
        <taxon>Aldrovandia</taxon>
    </lineage>
</organism>
<dbReference type="AlphaFoldDB" id="A0AAD7SRX1"/>